<organism evidence="1 2">
    <name type="scientific">Leptosia nina</name>
    <dbReference type="NCBI Taxonomy" id="320188"/>
    <lineage>
        <taxon>Eukaryota</taxon>
        <taxon>Metazoa</taxon>
        <taxon>Ecdysozoa</taxon>
        <taxon>Arthropoda</taxon>
        <taxon>Hexapoda</taxon>
        <taxon>Insecta</taxon>
        <taxon>Pterygota</taxon>
        <taxon>Neoptera</taxon>
        <taxon>Endopterygota</taxon>
        <taxon>Lepidoptera</taxon>
        <taxon>Glossata</taxon>
        <taxon>Ditrysia</taxon>
        <taxon>Papilionoidea</taxon>
        <taxon>Pieridae</taxon>
        <taxon>Pierinae</taxon>
        <taxon>Leptosia</taxon>
    </lineage>
</organism>
<gene>
    <name evidence="1" type="ORF">LNINA_LOCUS3776</name>
</gene>
<dbReference type="EMBL" id="CAVLEF010000005">
    <property type="protein sequence ID" value="CAK1543993.1"/>
    <property type="molecule type" value="Genomic_DNA"/>
</dbReference>
<keyword evidence="2" id="KW-1185">Reference proteome</keyword>
<evidence type="ECO:0000313" key="1">
    <source>
        <dbReference type="EMBL" id="CAK1543993.1"/>
    </source>
</evidence>
<dbReference type="Proteomes" id="UP001497472">
    <property type="component" value="Unassembled WGS sequence"/>
</dbReference>
<protein>
    <submittedName>
        <fullName evidence="1">Uncharacterized protein</fullName>
    </submittedName>
</protein>
<accession>A0AAV1J704</accession>
<name>A0AAV1J704_9NEOP</name>
<proteinExistence type="predicted"/>
<comment type="caution">
    <text evidence="1">The sequence shown here is derived from an EMBL/GenBank/DDBJ whole genome shotgun (WGS) entry which is preliminary data.</text>
</comment>
<reference evidence="1 2" key="1">
    <citation type="submission" date="2023-11" db="EMBL/GenBank/DDBJ databases">
        <authorList>
            <person name="Okamura Y."/>
        </authorList>
    </citation>
    <scope>NUCLEOTIDE SEQUENCE [LARGE SCALE GENOMIC DNA]</scope>
</reference>
<sequence length="149" mass="16979">MWSSEVCSRVWSAPLYGGRPARLGSRNLLRTEIRRVHARRPARGLQHQRCRLYLFLRVAFAFRSRNGGVRWCERDGALFVKRVLRGRHRAEYIYLCLAQCGACIARRTIESLSIQEANKNKSEVSHSHSCDRCVDIGTASARAGHAPRS</sequence>
<evidence type="ECO:0000313" key="2">
    <source>
        <dbReference type="Proteomes" id="UP001497472"/>
    </source>
</evidence>
<dbReference type="AlphaFoldDB" id="A0AAV1J704"/>